<feature type="region of interest" description="Disordered" evidence="7">
    <location>
        <begin position="217"/>
        <end position="252"/>
    </location>
</feature>
<dbReference type="EMBL" id="JAPNKA010000001">
    <property type="protein sequence ID" value="MCY1074974.1"/>
    <property type="molecule type" value="Genomic_DNA"/>
</dbReference>
<evidence type="ECO:0000313" key="9">
    <source>
        <dbReference type="EMBL" id="MCY1074974.1"/>
    </source>
</evidence>
<evidence type="ECO:0000313" key="10">
    <source>
        <dbReference type="Proteomes" id="UP001207654"/>
    </source>
</evidence>
<feature type="transmembrane region" description="Helical" evidence="6">
    <location>
        <begin position="37"/>
        <end position="55"/>
    </location>
</feature>
<feature type="compositionally biased region" description="Basic and acidic residues" evidence="7">
    <location>
        <begin position="217"/>
        <end position="230"/>
    </location>
</feature>
<feature type="compositionally biased region" description="Low complexity" evidence="7">
    <location>
        <begin position="240"/>
        <end position="252"/>
    </location>
</feature>
<feature type="transmembrane region" description="Helical" evidence="6">
    <location>
        <begin position="75"/>
        <end position="98"/>
    </location>
</feature>
<evidence type="ECO:0000256" key="2">
    <source>
        <dbReference type="ARBA" id="ARBA00022475"/>
    </source>
</evidence>
<proteinExistence type="inferred from homology"/>
<feature type="transmembrane region" description="Helical" evidence="6">
    <location>
        <begin position="154"/>
        <end position="179"/>
    </location>
</feature>
<comment type="subcellular location">
    <subcellularLocation>
        <location evidence="1 6">Cell membrane</location>
        <topology evidence="1 6">Multi-pass membrane protein</topology>
    </subcellularLocation>
</comment>
<accession>A0ABT4A0Z6</accession>
<feature type="transmembrane region" description="Helical" evidence="6">
    <location>
        <begin position="6"/>
        <end position="25"/>
    </location>
</feature>
<gene>
    <name evidence="9" type="ORF">OV287_10765</name>
</gene>
<dbReference type="Pfam" id="PF09335">
    <property type="entry name" value="VTT_dom"/>
    <property type="match status" value="1"/>
</dbReference>
<dbReference type="InterPro" id="IPR032816">
    <property type="entry name" value="VTT_dom"/>
</dbReference>
<dbReference type="InterPro" id="IPR015414">
    <property type="entry name" value="TMEM64"/>
</dbReference>
<keyword evidence="2 6" id="KW-1003">Cell membrane</keyword>
<comment type="similarity">
    <text evidence="6">Belongs to the TVP38/TMEM64 family.</text>
</comment>
<evidence type="ECO:0000259" key="8">
    <source>
        <dbReference type="Pfam" id="PF09335"/>
    </source>
</evidence>
<dbReference type="PANTHER" id="PTHR12677:SF59">
    <property type="entry name" value="GOLGI APPARATUS MEMBRANE PROTEIN TVP38-RELATED"/>
    <property type="match status" value="1"/>
</dbReference>
<protein>
    <recommendedName>
        <fullName evidence="6">TVP38/TMEM64 family membrane protein</fullName>
    </recommendedName>
</protein>
<evidence type="ECO:0000256" key="3">
    <source>
        <dbReference type="ARBA" id="ARBA00022692"/>
    </source>
</evidence>
<evidence type="ECO:0000256" key="7">
    <source>
        <dbReference type="SAM" id="MobiDB-lite"/>
    </source>
</evidence>
<feature type="transmembrane region" description="Helical" evidence="6">
    <location>
        <begin position="185"/>
        <end position="204"/>
    </location>
</feature>
<evidence type="ECO:0000256" key="6">
    <source>
        <dbReference type="RuleBase" id="RU366058"/>
    </source>
</evidence>
<sequence>MSASLKLLAPLCFSVGLLVALRLLGPQYLDQRQLSDWLRPLGLLAPVVFILLLAIRPVTLLPGQFFTAVGGLLFGMAHGTVYALLGSVLATGVIHLVASRLGRKPMRRLAGRRHTALQHVARGHGFQLGFLACINSVIPADVLLATASASGARFWPLALGALVGTAPGTMLTALFGSALGQGKTWTTLASVSGLLISLLLGLALGRRLMRELLVEDHPEEHASEDKERRGGPPRSPAVGRPRPTAASTSSSS</sequence>
<evidence type="ECO:0000256" key="1">
    <source>
        <dbReference type="ARBA" id="ARBA00004651"/>
    </source>
</evidence>
<keyword evidence="10" id="KW-1185">Reference proteome</keyword>
<evidence type="ECO:0000256" key="4">
    <source>
        <dbReference type="ARBA" id="ARBA00022989"/>
    </source>
</evidence>
<keyword evidence="3 6" id="KW-0812">Transmembrane</keyword>
<reference evidence="9 10" key="1">
    <citation type="submission" date="2022-11" db="EMBL/GenBank/DDBJ databases">
        <title>Minimal conservation of predation-associated metabolite biosynthetic gene clusters underscores biosynthetic potential of Myxococcota including descriptions for ten novel species: Archangium lansinium sp. nov., Myxococcus landrumus sp. nov., Nannocystis bai.</title>
        <authorList>
            <person name="Ahearne A."/>
            <person name="Stevens C."/>
            <person name="Phillips K."/>
        </authorList>
    </citation>
    <scope>NUCLEOTIDE SEQUENCE [LARGE SCALE GENOMIC DNA]</scope>
    <source>
        <strain evidence="9 10">MIWBW</strain>
    </source>
</reference>
<organism evidence="9 10">
    <name type="scientific">Archangium lansingense</name>
    <dbReference type="NCBI Taxonomy" id="2995310"/>
    <lineage>
        <taxon>Bacteria</taxon>
        <taxon>Pseudomonadati</taxon>
        <taxon>Myxococcota</taxon>
        <taxon>Myxococcia</taxon>
        <taxon>Myxococcales</taxon>
        <taxon>Cystobacterineae</taxon>
        <taxon>Archangiaceae</taxon>
        <taxon>Archangium</taxon>
    </lineage>
</organism>
<dbReference type="PANTHER" id="PTHR12677">
    <property type="entry name" value="GOLGI APPARATUS MEMBRANE PROTEIN TVP38-RELATED"/>
    <property type="match status" value="1"/>
</dbReference>
<name>A0ABT4A0Z6_9BACT</name>
<keyword evidence="5 6" id="KW-0472">Membrane</keyword>
<keyword evidence="4 6" id="KW-1133">Transmembrane helix</keyword>
<comment type="caution">
    <text evidence="9">The sequence shown here is derived from an EMBL/GenBank/DDBJ whole genome shotgun (WGS) entry which is preliminary data.</text>
</comment>
<dbReference type="Proteomes" id="UP001207654">
    <property type="component" value="Unassembled WGS sequence"/>
</dbReference>
<feature type="domain" description="VTT" evidence="8">
    <location>
        <begin position="61"/>
        <end position="177"/>
    </location>
</feature>
<evidence type="ECO:0000256" key="5">
    <source>
        <dbReference type="ARBA" id="ARBA00023136"/>
    </source>
</evidence>